<protein>
    <submittedName>
        <fullName evidence="1">Type II toxin-antitoxin system PemK/MazF family toxin</fullName>
    </submittedName>
</protein>
<reference evidence="1" key="1">
    <citation type="submission" date="2022-07" db="EMBL/GenBank/DDBJ databases">
        <title>Arcobacter roscoffensis sp. nov., a marine bacterium isolated from coastal seawater collected from Roscoff, France.</title>
        <authorList>
            <person name="Pascual J."/>
            <person name="Lepeaux C."/>
            <person name="Methner A."/>
            <person name="Overmann J."/>
        </authorList>
    </citation>
    <scope>NUCLEOTIDE SEQUENCE</scope>
    <source>
        <strain evidence="1">ARW1-2F2</strain>
    </source>
</reference>
<dbReference type="PANTHER" id="PTHR33988:SF2">
    <property type="entry name" value="ENDORIBONUCLEASE MAZF"/>
    <property type="match status" value="1"/>
</dbReference>
<dbReference type="Gene3D" id="2.30.30.110">
    <property type="match status" value="1"/>
</dbReference>
<dbReference type="RefSeq" id="WP_254577503.1">
    <property type="nucleotide sequence ID" value="NZ_CP100595.1"/>
</dbReference>
<evidence type="ECO:0000313" key="1">
    <source>
        <dbReference type="EMBL" id="UTJ07325.1"/>
    </source>
</evidence>
<evidence type="ECO:0000313" key="2">
    <source>
        <dbReference type="Proteomes" id="UP001060012"/>
    </source>
</evidence>
<name>A0ABY5E9B3_9BACT</name>
<sequence>MTSFCKYDIVVVKFPFASSLKYKARPAVIVSSDIYNENSRNTLLILAISSSIVNKLDFEIEVKLWKESGLLKPSIFKSSVATIEKTSVLKKLGKLKKEDINRLDSFMNILC</sequence>
<accession>A0ABY5E9B3</accession>
<gene>
    <name evidence="1" type="ORF">NJU99_04340</name>
</gene>
<dbReference type="EMBL" id="CP100595">
    <property type="protein sequence ID" value="UTJ07325.1"/>
    <property type="molecule type" value="Genomic_DNA"/>
</dbReference>
<organism evidence="1 2">
    <name type="scientific">Arcobacter roscoffensis</name>
    <dbReference type="NCBI Taxonomy" id="2961520"/>
    <lineage>
        <taxon>Bacteria</taxon>
        <taxon>Pseudomonadati</taxon>
        <taxon>Campylobacterota</taxon>
        <taxon>Epsilonproteobacteria</taxon>
        <taxon>Campylobacterales</taxon>
        <taxon>Arcobacteraceae</taxon>
        <taxon>Arcobacter</taxon>
    </lineage>
</organism>
<dbReference type="Proteomes" id="UP001060012">
    <property type="component" value="Chromosome"/>
</dbReference>
<dbReference type="PANTHER" id="PTHR33988">
    <property type="entry name" value="ENDORIBONUCLEASE MAZF-RELATED"/>
    <property type="match status" value="1"/>
</dbReference>
<dbReference type="SUPFAM" id="SSF50118">
    <property type="entry name" value="Cell growth inhibitor/plasmid maintenance toxic component"/>
    <property type="match status" value="1"/>
</dbReference>
<dbReference type="InterPro" id="IPR003477">
    <property type="entry name" value="PemK-like"/>
</dbReference>
<dbReference type="InterPro" id="IPR011067">
    <property type="entry name" value="Plasmid_toxin/cell-grow_inhib"/>
</dbReference>
<dbReference type="Pfam" id="PF02452">
    <property type="entry name" value="PemK_toxin"/>
    <property type="match status" value="1"/>
</dbReference>
<keyword evidence="2" id="KW-1185">Reference proteome</keyword>
<proteinExistence type="predicted"/>